<sequence length="276" mass="30434">MRWTTSGVRLRRRVSRAGDLNWLFLPGGPGIGSESLHELVDTVDVPGCSWMVDLPGDGSNVNAPGAPADPYRRWPHVLLEAAHAVTHPVFVGHSTGGEYLLSVPALDGCLEGLVLISTAPDASWIPVFEQMTRHNPLPGVDQATARYLSDPTDDNLRRVAIESAPWNFAPATIARGVEILARMPYNSQAAQWSEANFDRDYQSAWWPTTLPTLVVSGSADRIVTQTLWQDKQFHTLNTAWRVIDKAGHFPWIDQPTAVRDAFAALARQICNRHATD</sequence>
<accession>A0A162DWL1</accession>
<keyword evidence="2" id="KW-0378">Hydrolase</keyword>
<gene>
    <name evidence="2" type="ORF">A4G28_02105</name>
</gene>
<dbReference type="SUPFAM" id="SSF53474">
    <property type="entry name" value="alpha/beta-Hydrolases"/>
    <property type="match status" value="1"/>
</dbReference>
<reference evidence="3" key="1">
    <citation type="submission" date="2016-04" db="EMBL/GenBank/DDBJ databases">
        <authorList>
            <person name="Strapagiel D."/>
            <person name="Borowka P."/>
            <person name="Marciniak B."/>
            <person name="Bakula Z."/>
            <person name="Van Ingen J."/>
            <person name="Safianowska A."/>
            <person name="Dziadek J."/>
            <person name="Jagielski T."/>
        </authorList>
    </citation>
    <scope>NUCLEOTIDE SEQUENCE [LARGE SCALE GENOMIC DNA]</scope>
    <source>
        <strain evidence="3">1010001458</strain>
    </source>
</reference>
<dbReference type="InterPro" id="IPR029058">
    <property type="entry name" value="AB_hydrolase_fold"/>
</dbReference>
<dbReference type="Pfam" id="PF12697">
    <property type="entry name" value="Abhydrolase_6"/>
    <property type="match status" value="1"/>
</dbReference>
<dbReference type="Gene3D" id="3.40.50.1820">
    <property type="entry name" value="alpha/beta hydrolase"/>
    <property type="match status" value="1"/>
</dbReference>
<dbReference type="AlphaFoldDB" id="A0A162DWL1"/>
<protein>
    <submittedName>
        <fullName evidence="2">Alpha/beta hydrolase</fullName>
    </submittedName>
</protein>
<dbReference type="GO" id="GO:0016787">
    <property type="term" value="F:hydrolase activity"/>
    <property type="evidence" value="ECO:0007669"/>
    <property type="project" value="UniProtKB-KW"/>
</dbReference>
<organism evidence="2 3">
    <name type="scientific">Mycobacterium ostraviense</name>
    <dbReference type="NCBI Taxonomy" id="2738409"/>
    <lineage>
        <taxon>Bacteria</taxon>
        <taxon>Bacillati</taxon>
        <taxon>Actinomycetota</taxon>
        <taxon>Actinomycetes</taxon>
        <taxon>Mycobacteriales</taxon>
        <taxon>Mycobacteriaceae</taxon>
        <taxon>Mycobacterium</taxon>
    </lineage>
</organism>
<evidence type="ECO:0000313" key="3">
    <source>
        <dbReference type="Proteomes" id="UP000077342"/>
    </source>
</evidence>
<proteinExistence type="predicted"/>
<dbReference type="InterPro" id="IPR000073">
    <property type="entry name" value="AB_hydrolase_1"/>
</dbReference>
<evidence type="ECO:0000259" key="1">
    <source>
        <dbReference type="Pfam" id="PF12697"/>
    </source>
</evidence>
<dbReference type="EMBL" id="LWCI01000140">
    <property type="protein sequence ID" value="KZS59398.1"/>
    <property type="molecule type" value="Genomic_DNA"/>
</dbReference>
<feature type="domain" description="AB hydrolase-1" evidence="1">
    <location>
        <begin position="23"/>
        <end position="261"/>
    </location>
</feature>
<keyword evidence="3" id="KW-1185">Reference proteome</keyword>
<comment type="caution">
    <text evidence="2">The sequence shown here is derived from an EMBL/GenBank/DDBJ whole genome shotgun (WGS) entry which is preliminary data.</text>
</comment>
<dbReference type="Proteomes" id="UP000077342">
    <property type="component" value="Unassembled WGS sequence"/>
</dbReference>
<evidence type="ECO:0000313" key="2">
    <source>
        <dbReference type="EMBL" id="KZS59398.1"/>
    </source>
</evidence>
<name>A0A162DWL1_9MYCO</name>